<proteinExistence type="predicted"/>
<gene>
    <name evidence="2" type="ORF">I4641_23610</name>
</gene>
<feature type="domain" description="DUF4158" evidence="1">
    <location>
        <begin position="5"/>
        <end position="130"/>
    </location>
</feature>
<evidence type="ECO:0000259" key="1">
    <source>
        <dbReference type="Pfam" id="PF13700"/>
    </source>
</evidence>
<dbReference type="RefSeq" id="WP_229643023.1">
    <property type="nucleotide sequence ID" value="NZ_JADWDC010000140.1"/>
</dbReference>
<dbReference type="Proteomes" id="UP000729733">
    <property type="component" value="Unassembled WGS sequence"/>
</dbReference>
<dbReference type="AlphaFoldDB" id="A0A964FLP7"/>
<evidence type="ECO:0000313" key="3">
    <source>
        <dbReference type="Proteomes" id="UP000729733"/>
    </source>
</evidence>
<evidence type="ECO:0000313" key="2">
    <source>
        <dbReference type="EMBL" id="MCC0179924.1"/>
    </source>
</evidence>
<organism evidence="2 3">
    <name type="scientific">Waterburya agarophytonicola KI4</name>
    <dbReference type="NCBI Taxonomy" id="2874699"/>
    <lineage>
        <taxon>Bacteria</taxon>
        <taxon>Bacillati</taxon>
        <taxon>Cyanobacteriota</taxon>
        <taxon>Cyanophyceae</taxon>
        <taxon>Pleurocapsales</taxon>
        <taxon>Hyellaceae</taxon>
        <taxon>Waterburya</taxon>
        <taxon>Waterburya agarophytonicola</taxon>
    </lineage>
</organism>
<dbReference type="EMBL" id="JADWDC010000140">
    <property type="protein sequence ID" value="MCC0179924.1"/>
    <property type="molecule type" value="Genomic_DNA"/>
</dbReference>
<dbReference type="InterPro" id="IPR025296">
    <property type="entry name" value="DUF4158"/>
</dbReference>
<dbReference type="Pfam" id="PF13700">
    <property type="entry name" value="DUF4158"/>
    <property type="match status" value="1"/>
</dbReference>
<name>A0A964FLP7_9CYAN</name>
<keyword evidence="3" id="KW-1185">Reference proteome</keyword>
<accession>A0A964FLP7</accession>
<reference evidence="2" key="1">
    <citation type="journal article" date="2021" name="Antonie Van Leeuwenhoek">
        <title>Draft genome and description of Waterburya agarophytonicola gen. nov. sp. nov. (Pleurocapsales, Cyanobacteria): a seaweed symbiont.</title>
        <authorList>
            <person name="Bonthond G."/>
            <person name="Shalygin S."/>
            <person name="Bayer T."/>
            <person name="Weinberger F."/>
        </authorList>
    </citation>
    <scope>NUCLEOTIDE SEQUENCE</scope>
    <source>
        <strain evidence="2">KI4</strain>
    </source>
</reference>
<feature type="non-terminal residue" evidence="2">
    <location>
        <position position="138"/>
    </location>
</feature>
<sequence length="138" mass="16030">MPGQFLSQAERERLQSFPDEITINEVITFFTLSDKDLTLVKKRSGEHNILGFALQLGTLRYLSFIPDNFLQSPSVVIEYVAQQLEVSPTVLKDYGERDQTKTSQLREIQDYLGFRKSNKADYRTLAKVFYGIVKNYFY</sequence>
<protein>
    <submittedName>
        <fullName evidence="2">DUF4158 domain-containing protein</fullName>
    </submittedName>
</protein>
<comment type="caution">
    <text evidence="2">The sequence shown here is derived from an EMBL/GenBank/DDBJ whole genome shotgun (WGS) entry which is preliminary data.</text>
</comment>